<organism evidence="2 3">
    <name type="scientific">Deinococcus budaensis</name>
    <dbReference type="NCBI Taxonomy" id="1665626"/>
    <lineage>
        <taxon>Bacteria</taxon>
        <taxon>Thermotogati</taxon>
        <taxon>Deinococcota</taxon>
        <taxon>Deinococci</taxon>
        <taxon>Deinococcales</taxon>
        <taxon>Deinococcaceae</taxon>
        <taxon>Deinococcus</taxon>
    </lineage>
</organism>
<keyword evidence="3" id="KW-1185">Reference proteome</keyword>
<dbReference type="InterPro" id="IPR011990">
    <property type="entry name" value="TPR-like_helical_dom_sf"/>
</dbReference>
<dbReference type="InterPro" id="IPR019734">
    <property type="entry name" value="TPR_rpt"/>
</dbReference>
<dbReference type="Pfam" id="PF13432">
    <property type="entry name" value="TPR_16"/>
    <property type="match status" value="1"/>
</dbReference>
<dbReference type="SUPFAM" id="SSF48452">
    <property type="entry name" value="TPR-like"/>
    <property type="match status" value="1"/>
</dbReference>
<dbReference type="PANTHER" id="PTHR44809:SF1">
    <property type="entry name" value="PROTEIN O-MANNOSYL-TRANSFERASE TMTC1"/>
    <property type="match status" value="1"/>
</dbReference>
<reference evidence="2 3" key="1">
    <citation type="submission" date="2020-08" db="EMBL/GenBank/DDBJ databases">
        <title>Genomic Encyclopedia of Type Strains, Phase IV (KMG-IV): sequencing the most valuable type-strain genomes for metagenomic binning, comparative biology and taxonomic classification.</title>
        <authorList>
            <person name="Goeker M."/>
        </authorList>
    </citation>
    <scope>NUCLEOTIDE SEQUENCE [LARGE SCALE GENOMIC DNA]</scope>
    <source>
        <strain evidence="2 3">DSM 101791</strain>
    </source>
</reference>
<gene>
    <name evidence="2" type="ORF">HNQ09_000374</name>
</gene>
<comment type="caution">
    <text evidence="2">The sequence shown here is derived from an EMBL/GenBank/DDBJ whole genome shotgun (WGS) entry which is preliminary data.</text>
</comment>
<evidence type="ECO:0000313" key="3">
    <source>
        <dbReference type="Proteomes" id="UP000525389"/>
    </source>
</evidence>
<accession>A0A7W8LNV5</accession>
<dbReference type="Proteomes" id="UP000525389">
    <property type="component" value="Unassembled WGS sequence"/>
</dbReference>
<feature type="repeat" description="TPR" evidence="1">
    <location>
        <begin position="162"/>
        <end position="195"/>
    </location>
</feature>
<protein>
    <submittedName>
        <fullName evidence="2">Tetratricopeptide (TPR) repeat protein</fullName>
    </submittedName>
</protein>
<dbReference type="SMART" id="SM00028">
    <property type="entry name" value="TPR"/>
    <property type="match status" value="3"/>
</dbReference>
<evidence type="ECO:0000313" key="2">
    <source>
        <dbReference type="EMBL" id="MBB5232957.1"/>
    </source>
</evidence>
<evidence type="ECO:0000256" key="1">
    <source>
        <dbReference type="PROSITE-ProRule" id="PRU00339"/>
    </source>
</evidence>
<sequence length="272" mass="29109">MTDSGSPAAPPPAPPDWTGFARAGEWRRALAAARLTGADHAAGLLEAVLAVQDGLRARRLGPARRSAGRLRELLEAAGASGEAALLGSLTRPRELDGALDALADSGETDPGTLRERLAPALAHPLTRAEALNMLGVLHALREEPGEARTLFGGALEADAGHYRAGTNLGNLDLEAGRPAEAEARYREVLRLSPEYDGAHHNLGVALRRQGRLQESVRSIRHAQRLGNKRLQESSREDLRDQFRSSEAIRRLRWGLIAGAAGLLWLLLRGQGG</sequence>
<dbReference type="PROSITE" id="PS50005">
    <property type="entry name" value="TPR"/>
    <property type="match status" value="1"/>
</dbReference>
<dbReference type="InterPro" id="IPR052943">
    <property type="entry name" value="TMTC_O-mannosyl-trnsfr"/>
</dbReference>
<proteinExistence type="predicted"/>
<keyword evidence="1" id="KW-0802">TPR repeat</keyword>
<dbReference type="AlphaFoldDB" id="A0A7W8LNV5"/>
<dbReference type="RefSeq" id="WP_184024609.1">
    <property type="nucleotide sequence ID" value="NZ_JACHFN010000001.1"/>
</dbReference>
<dbReference type="EMBL" id="JACHFN010000001">
    <property type="protein sequence ID" value="MBB5232957.1"/>
    <property type="molecule type" value="Genomic_DNA"/>
</dbReference>
<name>A0A7W8LNV5_9DEIO</name>
<dbReference type="PANTHER" id="PTHR44809">
    <property type="match status" value="1"/>
</dbReference>
<dbReference type="Gene3D" id="1.25.40.10">
    <property type="entry name" value="Tetratricopeptide repeat domain"/>
    <property type="match status" value="1"/>
</dbReference>